<evidence type="ECO:0000256" key="2">
    <source>
        <dbReference type="SAM" id="SignalP"/>
    </source>
</evidence>
<dbReference type="InterPro" id="IPR014867">
    <property type="entry name" value="Spore_coat_CotH_CotH2/3/7"/>
</dbReference>
<dbReference type="Pfam" id="PF08757">
    <property type="entry name" value="CotH"/>
    <property type="match status" value="1"/>
</dbReference>
<name>A0A1B1NEU3_9MICO</name>
<feature type="compositionally biased region" description="Gly residues" evidence="1">
    <location>
        <begin position="319"/>
        <end position="328"/>
    </location>
</feature>
<keyword evidence="4" id="KW-1185">Reference proteome</keyword>
<reference evidence="3 4" key="1">
    <citation type="submission" date="2016-03" db="EMBL/GenBank/DDBJ databases">
        <title>Shallow-sea hydrothermal system.</title>
        <authorList>
            <person name="Tang K."/>
        </authorList>
    </citation>
    <scope>NUCLEOTIDE SEQUENCE [LARGE SCALE GENOMIC DNA]</scope>
    <source>
        <strain evidence="3 4">JLT9</strain>
    </source>
</reference>
<accession>A0A1B1NEU3</accession>
<gene>
    <name evidence="3" type="ORF">SGUI_2560</name>
</gene>
<feature type="region of interest" description="Disordered" evidence="1">
    <location>
        <begin position="319"/>
        <end position="360"/>
    </location>
</feature>
<feature type="chain" id="PRO_5039529800" evidence="2">
    <location>
        <begin position="24"/>
        <end position="445"/>
    </location>
</feature>
<feature type="signal peptide" evidence="2">
    <location>
        <begin position="1"/>
        <end position="23"/>
    </location>
</feature>
<dbReference type="AlphaFoldDB" id="A0A1B1NEU3"/>
<evidence type="ECO:0000313" key="4">
    <source>
        <dbReference type="Proteomes" id="UP000092482"/>
    </source>
</evidence>
<dbReference type="EMBL" id="CP014989">
    <property type="protein sequence ID" value="ANS79956.1"/>
    <property type="molecule type" value="Genomic_DNA"/>
</dbReference>
<dbReference type="KEGG" id="serj:SGUI_2560"/>
<dbReference type="PANTHER" id="PTHR40050:SF1">
    <property type="entry name" value="INNER SPORE COAT PROTEIN H"/>
    <property type="match status" value="1"/>
</dbReference>
<sequence length="445" mass="47173">MRRHHRPTTTLALVAALALAGCAAPLVTGESAVSSAPEVTSALFTATEVHTIDVTVDEDTLTGMIQTYLDTGEKEWVSGTVTIDGQTFEDVGLKLKGNSSLRGISTDTPAQELPLRIRLDKFVDDQTLEGYSDVTVRSNTTETSLNEAVSLDVLSAAGLASTEAVATRFSVNGSEEELRLTVQNLDDAWVTDAFPEAGEDSVLYKSEAEGDWSWRGEDGDYSTAFDIEAGEDDYGPLIELLDLLHNGTEEEIAQRLPELVDLESFATYLAVQEIIQNTDDIDGPGNNSYLFWDSSTEQFTVVAWDHNLSFGAMNAGGGPGGSGAGGGMPTFEDGQVPEGLEPPAVEEGEMPEGVQPPGVEGDELPGGGGGMMSRSHPLVETFLADEEWAAAYEAELTRLRTALVEGGVLEQAVSTWTTTLEDGAGDLLTADQIEDDADAVLAVAG</sequence>
<protein>
    <submittedName>
        <fullName evidence="3">Cellulosomal protein</fullName>
    </submittedName>
</protein>
<dbReference type="PATRIC" id="fig|1758689.4.peg.2674"/>
<evidence type="ECO:0000256" key="1">
    <source>
        <dbReference type="SAM" id="MobiDB-lite"/>
    </source>
</evidence>
<organism evidence="3 4">
    <name type="scientific">Serinicoccus hydrothermalis</name>
    <dbReference type="NCBI Taxonomy" id="1758689"/>
    <lineage>
        <taxon>Bacteria</taxon>
        <taxon>Bacillati</taxon>
        <taxon>Actinomycetota</taxon>
        <taxon>Actinomycetes</taxon>
        <taxon>Micrococcales</taxon>
        <taxon>Ornithinimicrobiaceae</taxon>
        <taxon>Serinicoccus</taxon>
    </lineage>
</organism>
<dbReference type="OrthoDB" id="3280828at2"/>
<dbReference type="PANTHER" id="PTHR40050">
    <property type="entry name" value="INNER SPORE COAT PROTEIN H"/>
    <property type="match status" value="1"/>
</dbReference>
<dbReference type="PROSITE" id="PS51257">
    <property type="entry name" value="PROKAR_LIPOPROTEIN"/>
    <property type="match status" value="1"/>
</dbReference>
<proteinExistence type="predicted"/>
<dbReference type="STRING" id="1758689.SGUI_2560"/>
<evidence type="ECO:0000313" key="3">
    <source>
        <dbReference type="EMBL" id="ANS79956.1"/>
    </source>
</evidence>
<dbReference type="RefSeq" id="WP_066641018.1">
    <property type="nucleotide sequence ID" value="NZ_CP014989.1"/>
</dbReference>
<keyword evidence="2" id="KW-0732">Signal</keyword>
<dbReference type="Proteomes" id="UP000092482">
    <property type="component" value="Chromosome"/>
</dbReference>